<dbReference type="eggNOG" id="ENOG5033B3F">
    <property type="taxonomic scope" value="Bacteria"/>
</dbReference>
<name>A0A1H1VMM8_9CELL</name>
<evidence type="ECO:0000313" key="2">
    <source>
        <dbReference type="EMBL" id="SDS86148.1"/>
    </source>
</evidence>
<dbReference type="AlphaFoldDB" id="A0A1H1VMM8"/>
<dbReference type="OrthoDB" id="5140693at2"/>
<accession>A0A1H1VMM8</accession>
<gene>
    <name evidence="2" type="ORF">SAMN04489860_2555</name>
</gene>
<evidence type="ECO:0000313" key="3">
    <source>
        <dbReference type="Proteomes" id="UP000185663"/>
    </source>
</evidence>
<evidence type="ECO:0008006" key="4">
    <source>
        <dbReference type="Google" id="ProtNLM"/>
    </source>
</evidence>
<proteinExistence type="predicted"/>
<dbReference type="Proteomes" id="UP000185663">
    <property type="component" value="Chromosome I"/>
</dbReference>
<sequence length="210" mass="22448">MGNGRAGISPQVYRRRRAVVLLLLTLLVLLPVLLFVWPGWATGGDEEDAGTSGEAASETQEPDPTTPTIDPVDRADDLTALQSALPDEVLRFVLVDERNEPEFDATGPVEMWSLTYADGEGSDADTVDVVVGQWSGPSEALEAFEVIDETAGPAEATTGVVEADDETVGTWTRRTTGDGRGTVVWRNGTVVVSATGPSEDIEDFYAAYPF</sequence>
<reference evidence="2 3" key="1">
    <citation type="submission" date="2016-10" db="EMBL/GenBank/DDBJ databases">
        <authorList>
            <person name="de Groot N.N."/>
        </authorList>
    </citation>
    <scope>NUCLEOTIDE SEQUENCE [LARGE SCALE GENOMIC DNA]</scope>
    <source>
        <strain evidence="2 3">DSM 22126</strain>
    </source>
</reference>
<evidence type="ECO:0000256" key="1">
    <source>
        <dbReference type="SAM" id="MobiDB-lite"/>
    </source>
</evidence>
<feature type="region of interest" description="Disordered" evidence="1">
    <location>
        <begin position="44"/>
        <end position="73"/>
    </location>
</feature>
<keyword evidence="3" id="KW-1185">Reference proteome</keyword>
<dbReference type="RefSeq" id="WP_083372726.1">
    <property type="nucleotide sequence ID" value="NZ_LT629776.1"/>
</dbReference>
<dbReference type="STRING" id="545619.SAMN04489860_2555"/>
<dbReference type="EMBL" id="LT629776">
    <property type="protein sequence ID" value="SDS86148.1"/>
    <property type="molecule type" value="Genomic_DNA"/>
</dbReference>
<protein>
    <recommendedName>
        <fullName evidence="4">DUF4245 domain-containing protein</fullName>
    </recommendedName>
</protein>
<organism evidence="2 3">
    <name type="scientific">Paraoerskovia marina</name>
    <dbReference type="NCBI Taxonomy" id="545619"/>
    <lineage>
        <taxon>Bacteria</taxon>
        <taxon>Bacillati</taxon>
        <taxon>Actinomycetota</taxon>
        <taxon>Actinomycetes</taxon>
        <taxon>Micrococcales</taxon>
        <taxon>Cellulomonadaceae</taxon>
        <taxon>Paraoerskovia</taxon>
    </lineage>
</organism>